<reference evidence="1" key="1">
    <citation type="journal article" date="2021" name="Microb. Physiol.">
        <title>Proteogenomic Insights into the Physiology of Marine, Sulfate-Reducing, Filamentous Desulfonema limicola and Desulfonema magnum.</title>
        <authorList>
            <person name="Schnaars V."/>
            <person name="Wohlbrand L."/>
            <person name="Scheve S."/>
            <person name="Hinrichs C."/>
            <person name="Reinhardt R."/>
            <person name="Rabus R."/>
        </authorList>
    </citation>
    <scope>NUCLEOTIDE SEQUENCE</scope>
    <source>
        <strain evidence="1">5ac10</strain>
    </source>
</reference>
<protein>
    <recommendedName>
        <fullName evidence="3">Prevent-host-death protein</fullName>
    </recommendedName>
</protein>
<evidence type="ECO:0000313" key="1">
    <source>
        <dbReference type="EMBL" id="QTA81449.1"/>
    </source>
</evidence>
<name>A0A975GHL8_9BACT</name>
<accession>A0A975GHL8</accession>
<sequence length="86" mass="9955">MERNIYMNTITVSEFSEDQNLIFNRVKKTGIPVIIMDKGTRLAEIHPPSLPEKQSRKFGCMKDRLKIVGDIISPASDEKDWEVLKY</sequence>
<dbReference type="AlphaFoldDB" id="A0A975GHL8"/>
<gene>
    <name evidence="1" type="ORF">dnl_37840</name>
</gene>
<dbReference type="KEGG" id="dli:dnl_37840"/>
<dbReference type="EMBL" id="CP061799">
    <property type="protein sequence ID" value="QTA81449.1"/>
    <property type="molecule type" value="Genomic_DNA"/>
</dbReference>
<keyword evidence="2" id="KW-1185">Reference proteome</keyword>
<dbReference type="Proteomes" id="UP000663720">
    <property type="component" value="Chromosome"/>
</dbReference>
<evidence type="ECO:0000313" key="2">
    <source>
        <dbReference type="Proteomes" id="UP000663720"/>
    </source>
</evidence>
<organism evidence="1 2">
    <name type="scientific">Desulfonema limicola</name>
    <dbReference type="NCBI Taxonomy" id="45656"/>
    <lineage>
        <taxon>Bacteria</taxon>
        <taxon>Pseudomonadati</taxon>
        <taxon>Thermodesulfobacteriota</taxon>
        <taxon>Desulfobacteria</taxon>
        <taxon>Desulfobacterales</taxon>
        <taxon>Desulfococcaceae</taxon>
        <taxon>Desulfonema</taxon>
    </lineage>
</organism>
<proteinExistence type="predicted"/>
<evidence type="ECO:0008006" key="3">
    <source>
        <dbReference type="Google" id="ProtNLM"/>
    </source>
</evidence>